<organism evidence="1 2">
    <name type="scientific">Neofusicoccum parvum</name>
    <dbReference type="NCBI Taxonomy" id="310453"/>
    <lineage>
        <taxon>Eukaryota</taxon>
        <taxon>Fungi</taxon>
        <taxon>Dikarya</taxon>
        <taxon>Ascomycota</taxon>
        <taxon>Pezizomycotina</taxon>
        <taxon>Dothideomycetes</taxon>
        <taxon>Dothideomycetes incertae sedis</taxon>
        <taxon>Botryosphaeriales</taxon>
        <taxon>Botryosphaeriaceae</taxon>
        <taxon>Neofusicoccum</taxon>
    </lineage>
</organism>
<name>A0ACB5SH89_9PEZI</name>
<sequence>MPKGVRKWRLHHFMFDFRGHQGPLRDPLAEVHIRKEIGDAFIAEYFKTIHPQLPVLVQSEIEETWAKFWDTPAIDPKPLKGKELVLIVLALGARVSCVNGKYEASQLENWAAYFAERTELSSTFMLSPNLKATHFMLLKAMYSLQLMKQNDAYLYLGYAARSALSLGIHKSEVVQVGENWQEIQRAQIGMRYYLMRILIHRPALTYATFFPSRAEAQRTAGNLFDIQTSIAVSVTCAKSIIHIASELCSRRNPDMKQDGGVSFYLLIACITLLFDVLDPATTPEYAKATFEAVESGIQVLDTMQHIGPNNSKELSLDIMKFAKDAVLSGGEDIDLERDLTGSFPWLR</sequence>
<dbReference type="Proteomes" id="UP001165186">
    <property type="component" value="Unassembled WGS sequence"/>
</dbReference>
<gene>
    <name evidence="1" type="primary">g11655</name>
    <name evidence="1" type="ORF">NpPPO83_00011655</name>
</gene>
<evidence type="ECO:0000313" key="2">
    <source>
        <dbReference type="Proteomes" id="UP001165186"/>
    </source>
</evidence>
<protein>
    <submittedName>
        <fullName evidence="1">C6 transcription factor</fullName>
    </submittedName>
</protein>
<dbReference type="EMBL" id="BSXG01000096">
    <property type="protein sequence ID" value="GME41007.1"/>
    <property type="molecule type" value="Genomic_DNA"/>
</dbReference>
<reference evidence="1" key="1">
    <citation type="submission" date="2024-09" db="EMBL/GenBank/DDBJ databases">
        <title>Draft Genome Sequences of Neofusicoccum parvum.</title>
        <authorList>
            <person name="Ashida A."/>
            <person name="Camagna M."/>
            <person name="Tanaka A."/>
            <person name="Takemoto D."/>
        </authorList>
    </citation>
    <scope>NUCLEOTIDE SEQUENCE</scope>
    <source>
        <strain evidence="1">PPO83</strain>
    </source>
</reference>
<proteinExistence type="predicted"/>
<evidence type="ECO:0000313" key="1">
    <source>
        <dbReference type="EMBL" id="GME41007.1"/>
    </source>
</evidence>
<comment type="caution">
    <text evidence="1">The sequence shown here is derived from an EMBL/GenBank/DDBJ whole genome shotgun (WGS) entry which is preliminary data.</text>
</comment>
<keyword evidence="2" id="KW-1185">Reference proteome</keyword>
<accession>A0ACB5SH89</accession>